<accession>A0ABU7WQT1</accession>
<protein>
    <submittedName>
        <fullName evidence="3">Mu transposase C-terminal domain-containing protein</fullName>
    </submittedName>
</protein>
<feature type="domain" description="Integrase catalytic" evidence="2">
    <location>
        <begin position="266"/>
        <end position="500"/>
    </location>
</feature>
<dbReference type="InterPro" id="IPR036397">
    <property type="entry name" value="RNaseH_sf"/>
</dbReference>
<name>A0ABU7WQT1_9ACTN</name>
<dbReference type="InterPro" id="IPR001584">
    <property type="entry name" value="Integrase_cat-core"/>
</dbReference>
<feature type="compositionally biased region" description="Acidic residues" evidence="1">
    <location>
        <begin position="764"/>
        <end position="773"/>
    </location>
</feature>
<feature type="compositionally biased region" description="Basic and acidic residues" evidence="1">
    <location>
        <begin position="738"/>
        <end position="751"/>
    </location>
</feature>
<feature type="compositionally biased region" description="Basic and acidic residues" evidence="1">
    <location>
        <begin position="817"/>
        <end position="826"/>
    </location>
</feature>
<reference evidence="3 4" key="1">
    <citation type="submission" date="2023-08" db="EMBL/GenBank/DDBJ databases">
        <authorList>
            <person name="Sharma P."/>
            <person name="Verma V."/>
            <person name="Mohan M.K."/>
            <person name="Dubey A.K."/>
        </authorList>
    </citation>
    <scope>NUCLEOTIDE SEQUENCE [LARGE SCALE GENOMIC DNA]</scope>
    <source>
        <strain evidence="3 4">ADP4</strain>
    </source>
</reference>
<dbReference type="InterPro" id="IPR012337">
    <property type="entry name" value="RNaseH-like_sf"/>
</dbReference>
<proteinExistence type="predicted"/>
<dbReference type="Gene3D" id="3.30.420.10">
    <property type="entry name" value="Ribonuclease H-like superfamily/Ribonuclease H"/>
    <property type="match status" value="1"/>
</dbReference>
<dbReference type="Proteomes" id="UP001348265">
    <property type="component" value="Unassembled WGS sequence"/>
</dbReference>
<evidence type="ECO:0000259" key="2">
    <source>
        <dbReference type="PROSITE" id="PS50994"/>
    </source>
</evidence>
<gene>
    <name evidence="3" type="ORF">RB636_11845</name>
</gene>
<feature type="region of interest" description="Disordered" evidence="1">
    <location>
        <begin position="708"/>
        <end position="826"/>
    </location>
</feature>
<evidence type="ECO:0000256" key="1">
    <source>
        <dbReference type="SAM" id="MobiDB-lite"/>
    </source>
</evidence>
<dbReference type="PROSITE" id="PS50994">
    <property type="entry name" value="INTEGRASE"/>
    <property type="match status" value="1"/>
</dbReference>
<dbReference type="SUPFAM" id="SSF53098">
    <property type="entry name" value="Ribonuclease H-like"/>
    <property type="match status" value="1"/>
</dbReference>
<evidence type="ECO:0000313" key="4">
    <source>
        <dbReference type="Proteomes" id="UP001348265"/>
    </source>
</evidence>
<dbReference type="EMBL" id="JAVFKM010000004">
    <property type="protein sequence ID" value="MEF3113879.1"/>
    <property type="molecule type" value="Genomic_DNA"/>
</dbReference>
<dbReference type="InterPro" id="IPR015378">
    <property type="entry name" value="Transposase-like_Mu_C"/>
</dbReference>
<comment type="caution">
    <text evidence="3">The sequence shown here is derived from an EMBL/GenBank/DDBJ whole genome shotgun (WGS) entry which is preliminary data.</text>
</comment>
<organism evidence="3 4">
    <name type="scientific">Streptomyces chrestomyceticus</name>
    <dbReference type="NCBI Taxonomy" id="68185"/>
    <lineage>
        <taxon>Bacteria</taxon>
        <taxon>Bacillati</taxon>
        <taxon>Actinomycetota</taxon>
        <taxon>Actinomycetes</taxon>
        <taxon>Kitasatosporales</taxon>
        <taxon>Streptomycetaceae</taxon>
        <taxon>Streptomyces</taxon>
    </lineage>
</organism>
<keyword evidence="4" id="KW-1185">Reference proteome</keyword>
<evidence type="ECO:0000313" key="3">
    <source>
        <dbReference type="EMBL" id="MEF3113879.1"/>
    </source>
</evidence>
<sequence>MTDAGEQTQAARQDRLAPGVRLRWQGGTYRVLALQGPEVQLGCLDKHGHDARALVAAVVGAEDYALLNEDNTAVLPAATVPDTSGLSLLTEEQRRLVRDWERHLIEIDDGVPPDAPAGTVPRPGYDPQYFTVRQRLTAKAAELKALGFASASPGTVERRRRAYRARGVFGLIRETVPGSPWGRTDERVVKLLLAEIKAGRYESDGYGSRLYERLQAAVRNAHPGEYEALMISPATFYRLLKRLGIGVDSLRWSTERRMDSTVGPVAPYTPTRALRLGEQVQIDSTGLDILAVGDDGRVVQVELTAAIDVASRSIIGAMIVPKTPGRGPRGRRLGGRATRSFDAVLMLAQALAPMPGRPGWPVLAYAEHSEMPYTDLVACDPRIAGAAARPVIRPRTVVVDHGKIFNSEHFGDVCRMLGIDVRPARVRTPTDKAIIESTFSAIKKRFGQHVAGYTGSDLARRGKHVADQVLWSLNELQDLLDEWIALDWQQTPHDGLRSPFLPGLAISPNRMYATLVAAEGHVPVPLSAHHNRKLLPFVRVKVTDKGVKINNRTYNSAQLQDYKDRHTGLAGQGMRWQIRYNPYAPRYAWLYDHREDDWVQAEFIHQRLIADAWTQWTWEAATLSVIEDGGTEEDQRRIARAVSELREKARHGPEPLHPPRVPELFTGPKLDLAIPEADPYAGMPDPDPDTVVRAPALTGHTTHLIAAGDTVAPHPPAPARPSGGGQRPNLSDAAPDGVQEHCVRPDLEDSAHPGPPDAPGPVTSDDESEDADGNVEHPGPPQAGAFSLRGSAADIFGCARPTPPPPEPGSGTTQPDGPHHDNGDAR</sequence>
<dbReference type="RefSeq" id="WP_331786457.1">
    <property type="nucleotide sequence ID" value="NZ_JAVFKM010000004.1"/>
</dbReference>
<dbReference type="Pfam" id="PF09299">
    <property type="entry name" value="Mu-transpos_C"/>
    <property type="match status" value="1"/>
</dbReference>